<dbReference type="AlphaFoldDB" id="A0A9K3Q2J3"/>
<dbReference type="EMBL" id="JAGRRH010000095">
    <property type="protein sequence ID" value="KAG7337109.1"/>
    <property type="molecule type" value="Genomic_DNA"/>
</dbReference>
<accession>A0A9K3Q2J3</accession>
<keyword evidence="4" id="KW-1185">Reference proteome</keyword>
<feature type="compositionally biased region" description="Polar residues" evidence="1">
    <location>
        <begin position="90"/>
        <end position="101"/>
    </location>
</feature>
<gene>
    <name evidence="2" type="ORF">IV203_011174</name>
    <name evidence="3" type="ORF">IV203_031605</name>
</gene>
<name>A0A9K3Q2J3_9STRA</name>
<feature type="region of interest" description="Disordered" evidence="1">
    <location>
        <begin position="56"/>
        <end position="101"/>
    </location>
</feature>
<sequence length="101" mass="11066">MLTSHARETQIAVKISVCPSLSAPARNGIPLPTTGIMADEKYKGLESWFFVWSEQDSGRDDRANSDNDDLKERPGISPEGSRSKNILLDASTTSRSQGQRS</sequence>
<dbReference type="EMBL" id="JAGRRH010000006">
    <property type="protein sequence ID" value="KAG7368862.1"/>
    <property type="molecule type" value="Genomic_DNA"/>
</dbReference>
<feature type="compositionally biased region" description="Basic and acidic residues" evidence="1">
    <location>
        <begin position="56"/>
        <end position="74"/>
    </location>
</feature>
<evidence type="ECO:0000313" key="2">
    <source>
        <dbReference type="EMBL" id="KAG7337109.1"/>
    </source>
</evidence>
<evidence type="ECO:0000313" key="4">
    <source>
        <dbReference type="Proteomes" id="UP000693970"/>
    </source>
</evidence>
<organism evidence="3 4">
    <name type="scientific">Nitzschia inconspicua</name>
    <dbReference type="NCBI Taxonomy" id="303405"/>
    <lineage>
        <taxon>Eukaryota</taxon>
        <taxon>Sar</taxon>
        <taxon>Stramenopiles</taxon>
        <taxon>Ochrophyta</taxon>
        <taxon>Bacillariophyta</taxon>
        <taxon>Bacillariophyceae</taxon>
        <taxon>Bacillariophycidae</taxon>
        <taxon>Bacillariales</taxon>
        <taxon>Bacillariaceae</taxon>
        <taxon>Nitzschia</taxon>
    </lineage>
</organism>
<comment type="caution">
    <text evidence="3">The sequence shown here is derived from an EMBL/GenBank/DDBJ whole genome shotgun (WGS) entry which is preliminary data.</text>
</comment>
<evidence type="ECO:0000313" key="3">
    <source>
        <dbReference type="EMBL" id="KAG7368862.1"/>
    </source>
</evidence>
<protein>
    <submittedName>
        <fullName evidence="3">Uncharacterized protein</fullName>
    </submittedName>
</protein>
<proteinExistence type="predicted"/>
<reference evidence="3" key="1">
    <citation type="journal article" date="2021" name="Sci. Rep.">
        <title>Diploid genomic architecture of Nitzschia inconspicua, an elite biomass production diatom.</title>
        <authorList>
            <person name="Oliver A."/>
            <person name="Podell S."/>
            <person name="Pinowska A."/>
            <person name="Traller J.C."/>
            <person name="Smith S.R."/>
            <person name="McClure R."/>
            <person name="Beliaev A."/>
            <person name="Bohutskyi P."/>
            <person name="Hill E.A."/>
            <person name="Rabines A."/>
            <person name="Zheng H."/>
            <person name="Allen L.Z."/>
            <person name="Kuo A."/>
            <person name="Grigoriev I.V."/>
            <person name="Allen A.E."/>
            <person name="Hazlebeck D."/>
            <person name="Allen E.E."/>
        </authorList>
    </citation>
    <scope>NUCLEOTIDE SEQUENCE</scope>
    <source>
        <strain evidence="3">Hildebrandi</strain>
    </source>
</reference>
<evidence type="ECO:0000256" key="1">
    <source>
        <dbReference type="SAM" id="MobiDB-lite"/>
    </source>
</evidence>
<dbReference type="Proteomes" id="UP000693970">
    <property type="component" value="Unassembled WGS sequence"/>
</dbReference>
<reference evidence="3" key="2">
    <citation type="submission" date="2021-04" db="EMBL/GenBank/DDBJ databases">
        <authorList>
            <person name="Podell S."/>
        </authorList>
    </citation>
    <scope>NUCLEOTIDE SEQUENCE</scope>
    <source>
        <strain evidence="3">Hildebrandi</strain>
    </source>
</reference>